<reference evidence="4 5" key="1">
    <citation type="submission" date="2016-11" db="EMBL/GenBank/DDBJ databases">
        <title>Paenibacillus species isolates.</title>
        <authorList>
            <person name="Beno S.M."/>
        </authorList>
    </citation>
    <scope>NUCLEOTIDE SEQUENCE [LARGE SCALE GENOMIC DNA]</scope>
    <source>
        <strain evidence="4 5">FSL H7-0433</strain>
    </source>
</reference>
<evidence type="ECO:0000313" key="5">
    <source>
        <dbReference type="Proteomes" id="UP000187158"/>
    </source>
</evidence>
<organism evidence="4 5">
    <name type="scientific">Paenibacillus odorifer</name>
    <dbReference type="NCBI Taxonomy" id="189426"/>
    <lineage>
        <taxon>Bacteria</taxon>
        <taxon>Bacillati</taxon>
        <taxon>Bacillota</taxon>
        <taxon>Bacilli</taxon>
        <taxon>Bacillales</taxon>
        <taxon>Paenibacillaceae</taxon>
        <taxon>Paenibacillus</taxon>
    </lineage>
</organism>
<keyword evidence="1" id="KW-0802">TPR repeat</keyword>
<dbReference type="InterPro" id="IPR019734">
    <property type="entry name" value="TPR_rpt"/>
</dbReference>
<dbReference type="PROSITE" id="PS50005">
    <property type="entry name" value="TPR"/>
    <property type="match status" value="1"/>
</dbReference>
<evidence type="ECO:0000256" key="3">
    <source>
        <dbReference type="SAM" id="MobiDB-lite"/>
    </source>
</evidence>
<feature type="region of interest" description="Disordered" evidence="3">
    <location>
        <begin position="123"/>
        <end position="149"/>
    </location>
</feature>
<dbReference type="Gene3D" id="1.25.40.10">
    <property type="entry name" value="Tetratricopeptide repeat domain"/>
    <property type="match status" value="1"/>
</dbReference>
<dbReference type="EMBL" id="MPVP01000294">
    <property type="protein sequence ID" value="OMD15614.1"/>
    <property type="molecule type" value="Genomic_DNA"/>
</dbReference>
<accession>A0ABX3GGH1</accession>
<dbReference type="SMART" id="SM00028">
    <property type="entry name" value="TPR"/>
    <property type="match status" value="2"/>
</dbReference>
<feature type="compositionally biased region" description="Basic and acidic residues" evidence="3">
    <location>
        <begin position="123"/>
        <end position="133"/>
    </location>
</feature>
<protein>
    <submittedName>
        <fullName evidence="4">Glucan biosynthesis protein</fullName>
    </submittedName>
</protein>
<sequence length="149" mass="17633">MDKELIAQLTQWHEDDEHQKIVDTLMEIPPADRDYEMVSSLARAYNNLERYEEALEHFAKIAEQGQNDYLWHFRVGYSYYYLNRYEEAVRVLGIAHDLYPDDENTAMFLKFSQRKLRKEQHAAARQAIREQHNDSGTTATPFEGMDLSE</sequence>
<dbReference type="Proteomes" id="UP000187158">
    <property type="component" value="Unassembled WGS sequence"/>
</dbReference>
<keyword evidence="2" id="KW-0175">Coiled coil</keyword>
<dbReference type="SUPFAM" id="SSF48452">
    <property type="entry name" value="TPR-like"/>
    <property type="match status" value="1"/>
</dbReference>
<keyword evidence="5" id="KW-1185">Reference proteome</keyword>
<name>A0ABX3GGH1_9BACL</name>
<comment type="caution">
    <text evidence="4">The sequence shown here is derived from an EMBL/GenBank/DDBJ whole genome shotgun (WGS) entry which is preliminary data.</text>
</comment>
<dbReference type="RefSeq" id="WP_144024777.1">
    <property type="nucleotide sequence ID" value="NZ_MPVP01000294.1"/>
</dbReference>
<gene>
    <name evidence="4" type="ORF">BSO21_27450</name>
</gene>
<dbReference type="InterPro" id="IPR011990">
    <property type="entry name" value="TPR-like_helical_dom_sf"/>
</dbReference>
<evidence type="ECO:0000313" key="4">
    <source>
        <dbReference type="EMBL" id="OMD15614.1"/>
    </source>
</evidence>
<evidence type="ECO:0000256" key="1">
    <source>
        <dbReference type="PROSITE-ProRule" id="PRU00339"/>
    </source>
</evidence>
<dbReference type="Pfam" id="PF13429">
    <property type="entry name" value="TPR_15"/>
    <property type="match status" value="1"/>
</dbReference>
<proteinExistence type="predicted"/>
<feature type="repeat" description="TPR" evidence="1">
    <location>
        <begin position="35"/>
        <end position="68"/>
    </location>
</feature>
<feature type="non-terminal residue" evidence="4">
    <location>
        <position position="149"/>
    </location>
</feature>
<evidence type="ECO:0000256" key="2">
    <source>
        <dbReference type="SAM" id="Coils"/>
    </source>
</evidence>
<feature type="coiled-coil region" evidence="2">
    <location>
        <begin position="41"/>
        <end position="68"/>
    </location>
</feature>